<keyword evidence="2" id="KW-1185">Reference proteome</keyword>
<protein>
    <submittedName>
        <fullName evidence="1">GNAT family N-acetyltransferase</fullName>
    </submittedName>
</protein>
<evidence type="ECO:0000313" key="2">
    <source>
        <dbReference type="Proteomes" id="UP000682782"/>
    </source>
</evidence>
<dbReference type="Proteomes" id="UP000682782">
    <property type="component" value="Chromosome"/>
</dbReference>
<gene>
    <name evidence="1" type="ORF">JYE49_06860</name>
</gene>
<dbReference type="EMBL" id="CP068393">
    <property type="protein sequence ID" value="QUC68405.1"/>
    <property type="molecule type" value="Genomic_DNA"/>
</dbReference>
<proteinExistence type="predicted"/>
<name>A0AC61MYX0_9FIRM</name>
<reference evidence="1" key="1">
    <citation type="submission" date="2021-01" db="EMBL/GenBank/DDBJ databases">
        <title>Complete genome sequence of Clostridiales bacterium R-7.</title>
        <authorList>
            <person name="Mahoney-Kurpe S.C."/>
            <person name="Palevich N."/>
            <person name="Koike S."/>
            <person name="Moon C.D."/>
            <person name="Attwood G.T."/>
        </authorList>
    </citation>
    <scope>NUCLEOTIDE SEQUENCE</scope>
    <source>
        <strain evidence="1">R-7</strain>
    </source>
</reference>
<accession>A0AC61MYX0</accession>
<sequence length="145" mass="16765">MVQIKPVTQDNLDEVLSLKINDDQTGYVSTTAESLAQAYVYQETAFPFAVYSDQEIVGFIMMGYYETKQYYTLWKLLIDREHQHKGYGRKALELGIAFLKERFHAQEIYTGVIPGNVNAKKLYESVGFRKTGVFENNMEELRLIC</sequence>
<organism evidence="1 2">
    <name type="scientific">Aristaeella hokkaidonensis</name>
    <dbReference type="NCBI Taxonomy" id="3046382"/>
    <lineage>
        <taxon>Bacteria</taxon>
        <taxon>Bacillati</taxon>
        <taxon>Bacillota</taxon>
        <taxon>Clostridia</taxon>
        <taxon>Eubacteriales</taxon>
        <taxon>Aristaeellaceae</taxon>
        <taxon>Aristaeella</taxon>
    </lineage>
</organism>
<evidence type="ECO:0000313" key="1">
    <source>
        <dbReference type="EMBL" id="QUC68405.1"/>
    </source>
</evidence>